<sequence>MISAGQNPSPSVTDPDPLSRAWTAFPDYYEIFGRLEIGLTLDHFSKQMTSVVDWSDEELNTRLNTTYYPEAVKIIKFFGEEATGRIMQYQGRRGYDPERVREISRSFCPPSDFDGPRSELLRAHNMGEYGSGGLPDSMGMRNDFRTELMSSALDIEREARRYTRPEYAGHTGPFLALIQECRARSVDFGVLAWCRAAISIQMCQTFSTLSPESWAEWPLKRRNMPSVNQSTV</sequence>
<keyword evidence="2" id="KW-1185">Reference proteome</keyword>
<name>A0A9P6RDZ7_9FUNG</name>
<organism evidence="1 2">
    <name type="scientific">Linnemannia gamsii</name>
    <dbReference type="NCBI Taxonomy" id="64522"/>
    <lineage>
        <taxon>Eukaryota</taxon>
        <taxon>Fungi</taxon>
        <taxon>Fungi incertae sedis</taxon>
        <taxon>Mucoromycota</taxon>
        <taxon>Mortierellomycotina</taxon>
        <taxon>Mortierellomycetes</taxon>
        <taxon>Mortierellales</taxon>
        <taxon>Mortierellaceae</taxon>
        <taxon>Linnemannia</taxon>
    </lineage>
</organism>
<dbReference type="AlphaFoldDB" id="A0A9P6RDZ7"/>
<comment type="caution">
    <text evidence="1">The sequence shown here is derived from an EMBL/GenBank/DDBJ whole genome shotgun (WGS) entry which is preliminary data.</text>
</comment>
<gene>
    <name evidence="1" type="ORF">BGZ97_006163</name>
</gene>
<reference evidence="1" key="1">
    <citation type="journal article" date="2020" name="Fungal Divers.">
        <title>Resolving the Mortierellaceae phylogeny through synthesis of multi-gene phylogenetics and phylogenomics.</title>
        <authorList>
            <person name="Vandepol N."/>
            <person name="Liber J."/>
            <person name="Desiro A."/>
            <person name="Na H."/>
            <person name="Kennedy M."/>
            <person name="Barry K."/>
            <person name="Grigoriev I.V."/>
            <person name="Miller A.N."/>
            <person name="O'Donnell K."/>
            <person name="Stajich J.E."/>
            <person name="Bonito G."/>
        </authorList>
    </citation>
    <scope>NUCLEOTIDE SEQUENCE</scope>
    <source>
        <strain evidence="1">NVP60</strain>
    </source>
</reference>
<proteinExistence type="predicted"/>
<dbReference type="OrthoDB" id="2426273at2759"/>
<dbReference type="Proteomes" id="UP000823405">
    <property type="component" value="Unassembled WGS sequence"/>
</dbReference>
<dbReference type="EMBL" id="JAAAIN010000274">
    <property type="protein sequence ID" value="KAG0316919.1"/>
    <property type="molecule type" value="Genomic_DNA"/>
</dbReference>
<protein>
    <submittedName>
        <fullName evidence="1">Uncharacterized protein</fullName>
    </submittedName>
</protein>
<evidence type="ECO:0000313" key="1">
    <source>
        <dbReference type="EMBL" id="KAG0316919.1"/>
    </source>
</evidence>
<evidence type="ECO:0000313" key="2">
    <source>
        <dbReference type="Proteomes" id="UP000823405"/>
    </source>
</evidence>
<accession>A0A9P6RDZ7</accession>